<feature type="compositionally biased region" description="Basic residues" evidence="5">
    <location>
        <begin position="60"/>
        <end position="77"/>
    </location>
</feature>
<feature type="compositionally biased region" description="Low complexity" evidence="5">
    <location>
        <begin position="1234"/>
        <end position="1264"/>
    </location>
</feature>
<evidence type="ECO:0000256" key="5">
    <source>
        <dbReference type="SAM" id="MobiDB-lite"/>
    </source>
</evidence>
<dbReference type="Gene3D" id="2.130.10.10">
    <property type="entry name" value="YVTN repeat-like/Quinoprotein amine dehydrogenase"/>
    <property type="match status" value="2"/>
</dbReference>
<dbReference type="InterPro" id="IPR019775">
    <property type="entry name" value="WD40_repeat_CS"/>
</dbReference>
<dbReference type="InterPro" id="IPR020472">
    <property type="entry name" value="WD40_PAC1"/>
</dbReference>
<evidence type="ECO:0000256" key="2">
    <source>
        <dbReference type="ARBA" id="ARBA00022574"/>
    </source>
</evidence>
<dbReference type="InterPro" id="IPR015943">
    <property type="entry name" value="WD40/YVTN_repeat-like_dom_sf"/>
</dbReference>
<comment type="caution">
    <text evidence="6">The sequence shown here is derived from an EMBL/GenBank/DDBJ whole genome shotgun (WGS) entry which is preliminary data.</text>
</comment>
<dbReference type="InterPro" id="IPR036322">
    <property type="entry name" value="WD40_repeat_dom_sf"/>
</dbReference>
<dbReference type="PROSITE" id="PS50294">
    <property type="entry name" value="WD_REPEATS_REGION"/>
    <property type="match status" value="3"/>
</dbReference>
<dbReference type="PANTHER" id="PTHR19862">
    <property type="entry name" value="WD REPEAT-CONTAINING PROTEIN 48"/>
    <property type="match status" value="1"/>
</dbReference>
<dbReference type="InterPro" id="IPR001680">
    <property type="entry name" value="WD40_rpt"/>
</dbReference>
<gene>
    <name evidence="6" type="ORF">CONPUDRAFT_167777</name>
</gene>
<dbReference type="CDD" id="cd17041">
    <property type="entry name" value="Ubl_WDR48"/>
    <property type="match status" value="1"/>
</dbReference>
<proteinExistence type="inferred from homology"/>
<dbReference type="PROSITE" id="PS50082">
    <property type="entry name" value="WD_REPEATS_2"/>
    <property type="match status" value="4"/>
</dbReference>
<feature type="compositionally biased region" description="Acidic residues" evidence="5">
    <location>
        <begin position="205"/>
        <end position="218"/>
    </location>
</feature>
<dbReference type="OrthoDB" id="2421129at2759"/>
<sequence>MAPRRRISYIIPPPTDPVPLLRLPPPGTHHAGSSQPLLIPASSSSRRQANGHSPHEHEHAHHHGHHSHHHHHHHNSHNHLPSLEDASQGATGTRGAGGDDQADVQHPRHRLGVMALALDTTTALEGSDGPEGILYTGGRDGMVVAWDLGLPLRKRSQLSAAPWTLDAQPASPIRSATTHAHAGASEHGAKRRRKDRWEVLTGMAEEGDGVDDGSEEEDGHARYQSGDVLGDVKESWRWRGRGADGTHGRRRAKTMGDLSMNGGELERAGEEGQWEEDVPWEARWELDGGQLQDGTPSRFRMSAQTHTDWVNDIVLCNYNQTVVSASSDGTVKAWNPHSSTPQDPVTLGAHADYARCLAVCREQNWVASGSFDRTIKLWDLTRSAPSHSAQSPTSPSASSSPRHAYATSTSTSTSTSTPTPLLTLNPPDASSPKSSVYALGCDPYGHVIASGSPERVVRLWDPRSGKRTGKLVGHTDNIRAVVVSEDGRYLLTGSADASIKLWSLASQRCLHTFAHHADSVWALHSTHPALERFVSGDRSGIVCLVDVRAAQSDMAEGTACVVCIDAGGCPPLGSEGGARAVSPSGGQSLLSGGGGVQIQVQVQESTGINALLMLDDGLLWTASGGSSSVKRWRVPVPDEPESEGGAGGVSARAMSHERERTVTSGSAGLSGRKRSGSGGVVQGMGYGEDDWDPRNILGGSRHRSPSPQPFALSSQPLPTQPYAHVPLTHQIQLASPMATSSSAFLHHTHAASRFGRDSDVATLYSAASVVSVPGTGVQRSLGFGHGHMYTAHTPPVSSGLPPVNELNSRSPRHSFSPSLFASQSGAFDLLGGGINGGGGMAALASAAQPYAAQPDLTIGGSAGLVRAVLLNNRMHALTVDTGGEVACWDVVRGTCVGRWAVADVRAAWAAKQQHQGGGGQNGDMTHIASESTIAIGMGVELETSPRDALEVVRERIEGEASVPVWGKIDTKTGALNVHLEDGGRCFDAEVYADEAGYSGAKGEEVRYNIGKWVLRNLFLGFIREEQRSRRKHREHDAPRSAGPASPAASSLSLQIPPGQLGPRRVSSDASMQSHLQSPTPGYVSGAATPTFMPAHQAHARSGPSGSGTLSGTVTTSPNARAPIPPAIPRQSNRMAGPLLTPMIPIAALKGAGPGMGLTTIPQSPSPGEPTPTPMGIAIPPMTTPTAGGGPGTPGAAITTGANAVTTNATPGPAGAQPVTTDYFSTRTRRPSTASNGLPPLTTNTTGGSGGNSSSTSAPGTNPTANVSADDFSAWGGPGSPSASGGGQPPQTPTTPSAGLRGLLKNFTKTGKKAADVPLPSGSGAGVGNGTGATAPGSPVVGKEREKEGEDAPEVKSPLQTLLSSSFSPPSSSEVPTLQLPQGLSVLISDEVYCGWQTVYRGAVSGTWADVSTLEETLPLWVLEYLLHNRIHTQPAVKLSFVLLPWASGESGEKALPELLNSAQSKLTASRLLRVRKLTHHVQDKLDKLSGSSGTPTSATTPDSIPPMSPTPSMISVNATTSARQNRHRAEEMYEILCNDIVLPLDMTLATVRQYYWRQMGELIMHYRLKARDARPSVDNLTV</sequence>
<accession>A0A5M3MGE9</accession>
<feature type="compositionally biased region" description="Low complexity" evidence="5">
    <location>
        <begin position="1039"/>
        <end position="1057"/>
    </location>
</feature>
<feature type="region of interest" description="Disordered" evidence="5">
    <location>
        <begin position="1028"/>
        <end position="1130"/>
    </location>
</feature>
<feature type="compositionally biased region" description="Basic and acidic residues" evidence="5">
    <location>
        <begin position="1341"/>
        <end position="1353"/>
    </location>
</feature>
<organism evidence="6 7">
    <name type="scientific">Coniophora puteana (strain RWD-64-598)</name>
    <name type="common">Brown rot fungus</name>
    <dbReference type="NCBI Taxonomy" id="741705"/>
    <lineage>
        <taxon>Eukaryota</taxon>
        <taxon>Fungi</taxon>
        <taxon>Dikarya</taxon>
        <taxon>Basidiomycota</taxon>
        <taxon>Agaricomycotina</taxon>
        <taxon>Agaricomycetes</taxon>
        <taxon>Agaricomycetidae</taxon>
        <taxon>Boletales</taxon>
        <taxon>Coniophorineae</taxon>
        <taxon>Coniophoraceae</taxon>
        <taxon>Coniophora</taxon>
    </lineage>
</organism>
<dbReference type="OMA" id="PMWLGDV"/>
<feature type="region of interest" description="Disordered" evidence="5">
    <location>
        <begin position="629"/>
        <end position="711"/>
    </location>
</feature>
<evidence type="ECO:0000256" key="3">
    <source>
        <dbReference type="ARBA" id="ARBA00022737"/>
    </source>
</evidence>
<feature type="region of interest" description="Disordered" evidence="5">
    <location>
        <begin position="1226"/>
        <end position="1373"/>
    </location>
</feature>
<feature type="compositionally biased region" description="Low complexity" evidence="5">
    <location>
        <begin position="1356"/>
        <end position="1372"/>
    </location>
</feature>
<dbReference type="PRINTS" id="PR00320">
    <property type="entry name" value="GPROTEINBRPT"/>
</dbReference>
<feature type="region of interest" description="Disordered" evidence="5">
    <location>
        <begin position="1"/>
        <end position="104"/>
    </location>
</feature>
<evidence type="ECO:0000313" key="7">
    <source>
        <dbReference type="Proteomes" id="UP000053558"/>
    </source>
</evidence>
<feature type="repeat" description="WD" evidence="4">
    <location>
        <begin position="471"/>
        <end position="512"/>
    </location>
</feature>
<feature type="region of interest" description="Disordered" evidence="5">
    <location>
        <begin position="384"/>
        <end position="429"/>
    </location>
</feature>
<dbReference type="Pfam" id="PF00400">
    <property type="entry name" value="WD40"/>
    <property type="match status" value="5"/>
</dbReference>
<feature type="compositionally biased region" description="Gly residues" evidence="5">
    <location>
        <begin position="676"/>
        <end position="686"/>
    </location>
</feature>
<feature type="compositionally biased region" description="Low complexity" evidence="5">
    <location>
        <begin position="1101"/>
        <end position="1121"/>
    </location>
</feature>
<dbReference type="SMART" id="SM00320">
    <property type="entry name" value="WD40"/>
    <property type="match status" value="8"/>
</dbReference>
<reference evidence="7" key="1">
    <citation type="journal article" date="2012" name="Science">
        <title>The Paleozoic origin of enzymatic lignin decomposition reconstructed from 31 fungal genomes.</title>
        <authorList>
            <person name="Floudas D."/>
            <person name="Binder M."/>
            <person name="Riley R."/>
            <person name="Barry K."/>
            <person name="Blanchette R.A."/>
            <person name="Henrissat B."/>
            <person name="Martinez A.T."/>
            <person name="Otillar R."/>
            <person name="Spatafora J.W."/>
            <person name="Yadav J.S."/>
            <person name="Aerts A."/>
            <person name="Benoit I."/>
            <person name="Boyd A."/>
            <person name="Carlson A."/>
            <person name="Copeland A."/>
            <person name="Coutinho P.M."/>
            <person name="de Vries R.P."/>
            <person name="Ferreira P."/>
            <person name="Findley K."/>
            <person name="Foster B."/>
            <person name="Gaskell J."/>
            <person name="Glotzer D."/>
            <person name="Gorecki P."/>
            <person name="Heitman J."/>
            <person name="Hesse C."/>
            <person name="Hori C."/>
            <person name="Igarashi K."/>
            <person name="Jurgens J.A."/>
            <person name="Kallen N."/>
            <person name="Kersten P."/>
            <person name="Kohler A."/>
            <person name="Kuees U."/>
            <person name="Kumar T.K.A."/>
            <person name="Kuo A."/>
            <person name="LaButti K."/>
            <person name="Larrondo L.F."/>
            <person name="Lindquist E."/>
            <person name="Ling A."/>
            <person name="Lombard V."/>
            <person name="Lucas S."/>
            <person name="Lundell T."/>
            <person name="Martin R."/>
            <person name="McLaughlin D.J."/>
            <person name="Morgenstern I."/>
            <person name="Morin E."/>
            <person name="Murat C."/>
            <person name="Nagy L.G."/>
            <person name="Nolan M."/>
            <person name="Ohm R.A."/>
            <person name="Patyshakuliyeva A."/>
            <person name="Rokas A."/>
            <person name="Ruiz-Duenas F.J."/>
            <person name="Sabat G."/>
            <person name="Salamov A."/>
            <person name="Samejima M."/>
            <person name="Schmutz J."/>
            <person name="Slot J.C."/>
            <person name="St John F."/>
            <person name="Stenlid J."/>
            <person name="Sun H."/>
            <person name="Sun S."/>
            <person name="Syed K."/>
            <person name="Tsang A."/>
            <person name="Wiebenga A."/>
            <person name="Young D."/>
            <person name="Pisabarro A."/>
            <person name="Eastwood D.C."/>
            <person name="Martin F."/>
            <person name="Cullen D."/>
            <person name="Grigoriev I.V."/>
            <person name="Hibbett D.S."/>
        </authorList>
    </citation>
    <scope>NUCLEOTIDE SEQUENCE [LARGE SCALE GENOMIC DNA]</scope>
    <source>
        <strain evidence="7">RWD-64-598 SS2</strain>
    </source>
</reference>
<dbReference type="CDD" id="cd00200">
    <property type="entry name" value="WD40"/>
    <property type="match status" value="1"/>
</dbReference>
<dbReference type="PROSITE" id="PS00678">
    <property type="entry name" value="WD_REPEATS_1"/>
    <property type="match status" value="1"/>
</dbReference>
<feature type="compositionally biased region" description="Low complexity" evidence="5">
    <location>
        <begin position="384"/>
        <end position="424"/>
    </location>
</feature>
<feature type="region of interest" description="Disordered" evidence="5">
    <location>
        <begin position="175"/>
        <end position="194"/>
    </location>
</feature>
<dbReference type="RefSeq" id="XP_007772067.1">
    <property type="nucleotide sequence ID" value="XM_007773877.1"/>
</dbReference>
<dbReference type="GO" id="GO:0000724">
    <property type="term" value="P:double-strand break repair via homologous recombination"/>
    <property type="evidence" value="ECO:0007669"/>
    <property type="project" value="TreeGrafter"/>
</dbReference>
<dbReference type="GeneID" id="19205860"/>
<evidence type="ECO:0000256" key="1">
    <source>
        <dbReference type="ARBA" id="ARBA00006917"/>
    </source>
</evidence>
<protein>
    <submittedName>
        <fullName evidence="6">WD40 repeat-like protein</fullName>
    </submittedName>
</protein>
<feature type="region of interest" description="Disordered" evidence="5">
    <location>
        <begin position="239"/>
        <end position="274"/>
    </location>
</feature>
<feature type="repeat" description="WD" evidence="4">
    <location>
        <begin position="303"/>
        <end position="335"/>
    </location>
</feature>
<dbReference type="PANTHER" id="PTHR19862:SF14">
    <property type="entry name" value="WD REPEAT-CONTAINING PROTEIN 48"/>
    <property type="match status" value="1"/>
</dbReference>
<dbReference type="EMBL" id="JH711583">
    <property type="protein sequence ID" value="EIW77695.1"/>
    <property type="molecule type" value="Genomic_DNA"/>
</dbReference>
<feature type="compositionally biased region" description="Low complexity" evidence="5">
    <location>
        <begin position="1489"/>
        <end position="1502"/>
    </location>
</feature>
<feature type="compositionally biased region" description="Pro residues" evidence="5">
    <location>
        <begin position="11"/>
        <end position="27"/>
    </location>
</feature>
<feature type="repeat" description="WD" evidence="4">
    <location>
        <begin position="429"/>
        <end position="470"/>
    </location>
</feature>
<dbReference type="InterPro" id="IPR051246">
    <property type="entry name" value="WDR48"/>
</dbReference>
<dbReference type="SUPFAM" id="SSF50978">
    <property type="entry name" value="WD40 repeat-like"/>
    <property type="match status" value="1"/>
</dbReference>
<keyword evidence="3" id="KW-0677">Repeat</keyword>
<feature type="repeat" description="WD" evidence="4">
    <location>
        <begin position="347"/>
        <end position="388"/>
    </location>
</feature>
<dbReference type="GO" id="GO:0043130">
    <property type="term" value="F:ubiquitin binding"/>
    <property type="evidence" value="ECO:0007669"/>
    <property type="project" value="TreeGrafter"/>
</dbReference>
<keyword evidence="2 4" id="KW-0853">WD repeat</keyword>
<name>A0A5M3MGE9_CONPW</name>
<evidence type="ECO:0000256" key="4">
    <source>
        <dbReference type="PROSITE-ProRule" id="PRU00221"/>
    </source>
</evidence>
<feature type="compositionally biased region" description="Polar residues" evidence="5">
    <location>
        <begin position="31"/>
        <end position="50"/>
    </location>
</feature>
<dbReference type="Proteomes" id="UP000053558">
    <property type="component" value="Unassembled WGS sequence"/>
</dbReference>
<dbReference type="InterPro" id="IPR021772">
    <property type="entry name" value="WDR48/Bun107"/>
</dbReference>
<dbReference type="Pfam" id="PF11816">
    <property type="entry name" value="DUF3337"/>
    <property type="match status" value="1"/>
</dbReference>
<dbReference type="KEGG" id="cput:CONPUDRAFT_167777"/>
<keyword evidence="7" id="KW-1185">Reference proteome</keyword>
<feature type="compositionally biased region" description="Low complexity" evidence="5">
    <location>
        <begin position="78"/>
        <end position="91"/>
    </location>
</feature>
<feature type="region of interest" description="Disordered" evidence="5">
    <location>
        <begin position="1485"/>
        <end position="1514"/>
    </location>
</feature>
<comment type="similarity">
    <text evidence="1">Belongs to the WD repeat WDR48 family.</text>
</comment>
<feature type="compositionally biased region" description="Gly residues" evidence="5">
    <location>
        <begin position="1275"/>
        <end position="1287"/>
    </location>
</feature>
<evidence type="ECO:0000313" key="6">
    <source>
        <dbReference type="EMBL" id="EIW77695.1"/>
    </source>
</evidence>
<feature type="region of interest" description="Disordered" evidence="5">
    <location>
        <begin position="204"/>
        <end position="226"/>
    </location>
</feature>
<feature type="compositionally biased region" description="Polar residues" evidence="5">
    <location>
        <begin position="1067"/>
        <end position="1079"/>
    </location>
</feature>